<dbReference type="AlphaFoldDB" id="A0AAV4UMR7"/>
<gene>
    <name evidence="1" type="ORF">CEXT_582081</name>
</gene>
<proteinExistence type="predicted"/>
<protein>
    <submittedName>
        <fullName evidence="1">Uncharacterized protein</fullName>
    </submittedName>
</protein>
<dbReference type="Proteomes" id="UP001054945">
    <property type="component" value="Unassembled WGS sequence"/>
</dbReference>
<comment type="caution">
    <text evidence="1">The sequence shown here is derived from an EMBL/GenBank/DDBJ whole genome shotgun (WGS) entry which is preliminary data.</text>
</comment>
<sequence>MIAERYPSEEWIFVYTDDSQKSEPSGKNFHQQLCCSIKISAQPDICDEGRQSDLTFLSDMDPTGTERFPLLNQTNWSTWKENMRFLQMDRGCWSFIDGCTDQMSKNVTRTIELVSAPLKKKFLSQSVQNCQRICRLSQRICRFLKEMSNTSKNRKLKWSFRQP</sequence>
<name>A0AAV4UMR7_CAEEX</name>
<keyword evidence="2" id="KW-1185">Reference proteome</keyword>
<evidence type="ECO:0000313" key="2">
    <source>
        <dbReference type="Proteomes" id="UP001054945"/>
    </source>
</evidence>
<accession>A0AAV4UMR7</accession>
<evidence type="ECO:0000313" key="1">
    <source>
        <dbReference type="EMBL" id="GIY59186.1"/>
    </source>
</evidence>
<organism evidence="1 2">
    <name type="scientific">Caerostris extrusa</name>
    <name type="common">Bark spider</name>
    <name type="synonym">Caerostris bankana</name>
    <dbReference type="NCBI Taxonomy" id="172846"/>
    <lineage>
        <taxon>Eukaryota</taxon>
        <taxon>Metazoa</taxon>
        <taxon>Ecdysozoa</taxon>
        <taxon>Arthropoda</taxon>
        <taxon>Chelicerata</taxon>
        <taxon>Arachnida</taxon>
        <taxon>Araneae</taxon>
        <taxon>Araneomorphae</taxon>
        <taxon>Entelegynae</taxon>
        <taxon>Araneoidea</taxon>
        <taxon>Araneidae</taxon>
        <taxon>Caerostris</taxon>
    </lineage>
</organism>
<reference evidence="1 2" key="1">
    <citation type="submission" date="2021-06" db="EMBL/GenBank/DDBJ databases">
        <title>Caerostris extrusa draft genome.</title>
        <authorList>
            <person name="Kono N."/>
            <person name="Arakawa K."/>
        </authorList>
    </citation>
    <scope>NUCLEOTIDE SEQUENCE [LARGE SCALE GENOMIC DNA]</scope>
</reference>
<dbReference type="EMBL" id="BPLR01013177">
    <property type="protein sequence ID" value="GIY59186.1"/>
    <property type="molecule type" value="Genomic_DNA"/>
</dbReference>